<dbReference type="Proteomes" id="UP000237797">
    <property type="component" value="Unassembled WGS sequence"/>
</dbReference>
<reference evidence="16 17" key="1">
    <citation type="submission" date="2018-03" db="EMBL/GenBank/DDBJ databases">
        <title>Genomic Encyclopedia of Archaeal and Bacterial Type Strains, Phase II (KMG-II): from individual species to whole genera.</title>
        <authorList>
            <person name="Goeker M."/>
        </authorList>
    </citation>
    <scope>NUCLEOTIDE SEQUENCE [LARGE SCALE GENOMIC DNA]</scope>
    <source>
        <strain evidence="16 17">DSM 44946</strain>
    </source>
</reference>
<dbReference type="GO" id="GO:0004615">
    <property type="term" value="F:phosphomannomutase activity"/>
    <property type="evidence" value="ECO:0007669"/>
    <property type="project" value="TreeGrafter"/>
</dbReference>
<keyword evidence="5 9" id="KW-0413">Isomerase</keyword>
<accession>A0A2T0LAW3</accession>
<dbReference type="GO" id="GO:0000287">
    <property type="term" value="F:magnesium ion binding"/>
    <property type="evidence" value="ECO:0007669"/>
    <property type="project" value="UniProtKB-UniRule"/>
</dbReference>
<evidence type="ECO:0000256" key="5">
    <source>
        <dbReference type="ARBA" id="ARBA00023235"/>
    </source>
</evidence>
<dbReference type="FunFam" id="3.40.120.10:FF:000002">
    <property type="entry name" value="Phosphoglucosamine mutase"/>
    <property type="match status" value="1"/>
</dbReference>
<organism evidence="16 17">
    <name type="scientific">Planifilum fimeticola</name>
    <dbReference type="NCBI Taxonomy" id="201975"/>
    <lineage>
        <taxon>Bacteria</taxon>
        <taxon>Bacillati</taxon>
        <taxon>Bacillota</taxon>
        <taxon>Bacilli</taxon>
        <taxon>Bacillales</taxon>
        <taxon>Thermoactinomycetaceae</taxon>
        <taxon>Planifilum</taxon>
    </lineage>
</organism>
<evidence type="ECO:0000256" key="1">
    <source>
        <dbReference type="ARBA" id="ARBA00010231"/>
    </source>
</evidence>
<dbReference type="InterPro" id="IPR016055">
    <property type="entry name" value="A-D-PHexomutase_a/b/a-I/II/III"/>
</dbReference>
<dbReference type="OrthoDB" id="9806956at2"/>
<dbReference type="GO" id="GO:0008966">
    <property type="term" value="F:phosphoglucosamine mutase activity"/>
    <property type="evidence" value="ECO:0007669"/>
    <property type="project" value="UniProtKB-UniRule"/>
</dbReference>
<feature type="binding site" description="via phosphate group" evidence="9">
    <location>
        <position position="100"/>
    </location>
    <ligand>
        <name>Mg(2+)</name>
        <dbReference type="ChEBI" id="CHEBI:18420"/>
    </ligand>
</feature>
<dbReference type="SUPFAM" id="SSF53738">
    <property type="entry name" value="Phosphoglucomutase, first 3 domains"/>
    <property type="match status" value="3"/>
</dbReference>
<gene>
    <name evidence="9" type="primary">glmM</name>
    <name evidence="16" type="ORF">CLV97_1319</name>
</gene>
<dbReference type="Pfam" id="PF00408">
    <property type="entry name" value="PGM_PMM_IV"/>
    <property type="match status" value="1"/>
</dbReference>
<feature type="binding site" evidence="9">
    <location>
        <position position="239"/>
    </location>
    <ligand>
        <name>Mg(2+)</name>
        <dbReference type="ChEBI" id="CHEBI:18420"/>
    </ligand>
</feature>
<protein>
    <recommendedName>
        <fullName evidence="8 9">Phosphoglucosamine mutase</fullName>
        <ecNumber evidence="7 9">5.4.2.10</ecNumber>
    </recommendedName>
</protein>
<dbReference type="PROSITE" id="PS00710">
    <property type="entry name" value="PGM_PMM"/>
    <property type="match status" value="1"/>
</dbReference>
<feature type="binding site" evidence="9">
    <location>
        <position position="241"/>
    </location>
    <ligand>
        <name>Mg(2+)</name>
        <dbReference type="ChEBI" id="CHEBI:18420"/>
    </ligand>
</feature>
<comment type="cofactor">
    <cofactor evidence="9">
        <name>Mg(2+)</name>
        <dbReference type="ChEBI" id="CHEBI:18420"/>
    </cofactor>
    <text evidence="9">Binds 1 Mg(2+) ion per subunit.</text>
</comment>
<feature type="domain" description="Alpha-D-phosphohexomutase alpha/beta/alpha" evidence="15">
    <location>
        <begin position="256"/>
        <end position="368"/>
    </location>
</feature>
<dbReference type="AlphaFoldDB" id="A0A2T0LAW3"/>
<dbReference type="EC" id="5.4.2.10" evidence="7 9"/>
<evidence type="ECO:0000256" key="2">
    <source>
        <dbReference type="ARBA" id="ARBA00022553"/>
    </source>
</evidence>
<sequence>MGKYFGTDGVRGVANRELTPELAFRLGRCGAYVLTKQAKRPRVLIGRDTRLSGEMLEAGLVAGMLSIGCDVIRLGVVTTPGVAYLTRALGADAGVMISASHNPFTDNGIKFFGPDGFKLSDETETAIEALLEQPDQLPRPEGEGIGRVEDRPQEVERYLDHLKQTIDTDLCGLNLVVDCANGAAFELAPRLLRDLGADVIAICSAPDGTNINVDCGSTHPERLRREVKARKADAGLAFDGDADRLIAVDETGQLVDGDHILCICGGYLKERGNLKGDAVVATVMSNIGMFKALESKGIAVKKTRVGDRYVMEEMRRGGHNLGGEQSGHIIFLDHGTTGDGLLTALQLLQVMKETGQTLGDLARVMTKYPQLLVNVPVKDKNGLNGNEAIGQAVARAEELLGDEGRVLIRPSGTEPLIRVMAEGPDEETLKRCVEEIAETVKRELA</sequence>
<evidence type="ECO:0000313" key="16">
    <source>
        <dbReference type="EMBL" id="PRX39010.1"/>
    </source>
</evidence>
<dbReference type="InterPro" id="IPR005845">
    <property type="entry name" value="A-D-PHexomutase_a/b/a-II"/>
</dbReference>
<evidence type="ECO:0000259" key="13">
    <source>
        <dbReference type="Pfam" id="PF02878"/>
    </source>
</evidence>
<keyword evidence="2 9" id="KW-0597">Phosphoprotein</keyword>
<evidence type="ECO:0000256" key="3">
    <source>
        <dbReference type="ARBA" id="ARBA00022723"/>
    </source>
</evidence>
<dbReference type="Pfam" id="PF02880">
    <property type="entry name" value="PGM_PMM_III"/>
    <property type="match status" value="1"/>
</dbReference>
<feature type="active site" description="Phosphoserine intermediate" evidence="9">
    <location>
        <position position="100"/>
    </location>
</feature>
<proteinExistence type="inferred from homology"/>
<evidence type="ECO:0000259" key="14">
    <source>
        <dbReference type="Pfam" id="PF02879"/>
    </source>
</evidence>
<dbReference type="InterPro" id="IPR005843">
    <property type="entry name" value="A-D-PHexomutase_C"/>
</dbReference>
<name>A0A2T0LAW3_9BACL</name>
<comment type="similarity">
    <text evidence="1 9 10">Belongs to the phosphohexose mutase family.</text>
</comment>
<dbReference type="SUPFAM" id="SSF55957">
    <property type="entry name" value="Phosphoglucomutase, C-terminal domain"/>
    <property type="match status" value="1"/>
</dbReference>
<dbReference type="FunFam" id="3.30.310.50:FF:000001">
    <property type="entry name" value="Phosphoglucosamine mutase"/>
    <property type="match status" value="1"/>
</dbReference>
<evidence type="ECO:0000256" key="11">
    <source>
        <dbReference type="RuleBase" id="RU004327"/>
    </source>
</evidence>
<dbReference type="CDD" id="cd05802">
    <property type="entry name" value="GlmM"/>
    <property type="match status" value="1"/>
</dbReference>
<dbReference type="InterPro" id="IPR050060">
    <property type="entry name" value="Phosphoglucosamine_mutase"/>
</dbReference>
<dbReference type="NCBIfam" id="NF008139">
    <property type="entry name" value="PRK10887.1"/>
    <property type="match status" value="1"/>
</dbReference>
<feature type="modified residue" description="Phosphoserine" evidence="9">
    <location>
        <position position="100"/>
    </location>
</feature>
<evidence type="ECO:0000256" key="9">
    <source>
        <dbReference type="HAMAP-Rule" id="MF_01554"/>
    </source>
</evidence>
<dbReference type="HAMAP" id="MF_01554_B">
    <property type="entry name" value="GlmM_B"/>
    <property type="match status" value="1"/>
</dbReference>
<dbReference type="Gene3D" id="3.40.120.10">
    <property type="entry name" value="Alpha-D-Glucose-1,6-Bisphosphate, subunit A, domain 3"/>
    <property type="match status" value="3"/>
</dbReference>
<evidence type="ECO:0000256" key="8">
    <source>
        <dbReference type="ARBA" id="ARBA00068193"/>
    </source>
</evidence>
<comment type="catalytic activity">
    <reaction evidence="6 9 11">
        <text>alpha-D-glucosamine 1-phosphate = D-glucosamine 6-phosphate</text>
        <dbReference type="Rhea" id="RHEA:23424"/>
        <dbReference type="ChEBI" id="CHEBI:58516"/>
        <dbReference type="ChEBI" id="CHEBI:58725"/>
        <dbReference type="EC" id="5.4.2.10"/>
    </reaction>
</comment>
<evidence type="ECO:0000256" key="7">
    <source>
        <dbReference type="ARBA" id="ARBA00066330"/>
    </source>
</evidence>
<dbReference type="PANTHER" id="PTHR42946">
    <property type="entry name" value="PHOSPHOHEXOSE MUTASE"/>
    <property type="match status" value="1"/>
</dbReference>
<keyword evidence="3 9" id="KW-0479">Metal-binding</keyword>
<dbReference type="GO" id="GO:0009252">
    <property type="term" value="P:peptidoglycan biosynthetic process"/>
    <property type="evidence" value="ECO:0007669"/>
    <property type="project" value="TreeGrafter"/>
</dbReference>
<dbReference type="Pfam" id="PF02879">
    <property type="entry name" value="PGM_PMM_II"/>
    <property type="match status" value="1"/>
</dbReference>
<dbReference type="Pfam" id="PF02878">
    <property type="entry name" value="PGM_PMM_I"/>
    <property type="match status" value="1"/>
</dbReference>
<dbReference type="GO" id="GO:0005975">
    <property type="term" value="P:carbohydrate metabolic process"/>
    <property type="evidence" value="ECO:0007669"/>
    <property type="project" value="InterPro"/>
</dbReference>
<dbReference type="EMBL" id="PVNE01000031">
    <property type="protein sequence ID" value="PRX39010.1"/>
    <property type="molecule type" value="Genomic_DNA"/>
</dbReference>
<evidence type="ECO:0000259" key="15">
    <source>
        <dbReference type="Pfam" id="PF02880"/>
    </source>
</evidence>
<evidence type="ECO:0000259" key="12">
    <source>
        <dbReference type="Pfam" id="PF00408"/>
    </source>
</evidence>
<dbReference type="GO" id="GO:0005829">
    <property type="term" value="C:cytosol"/>
    <property type="evidence" value="ECO:0007669"/>
    <property type="project" value="TreeGrafter"/>
</dbReference>
<dbReference type="RefSeq" id="WP_106346414.1">
    <property type="nucleotide sequence ID" value="NZ_PVNE01000031.1"/>
</dbReference>
<dbReference type="InterPro" id="IPR005841">
    <property type="entry name" value="Alpha-D-phosphohexomutase_SF"/>
</dbReference>
<keyword evidence="17" id="KW-1185">Reference proteome</keyword>
<dbReference type="InterPro" id="IPR016066">
    <property type="entry name" value="A-D-PHexomutase_CS"/>
</dbReference>
<feature type="domain" description="Alpha-D-phosphohexomutase alpha/beta/alpha" evidence="13">
    <location>
        <begin position="3"/>
        <end position="135"/>
    </location>
</feature>
<evidence type="ECO:0000256" key="10">
    <source>
        <dbReference type="RuleBase" id="RU004326"/>
    </source>
</evidence>
<dbReference type="PRINTS" id="PR00509">
    <property type="entry name" value="PGMPMM"/>
</dbReference>
<feature type="domain" description="Alpha-D-phosphohexomutase C-terminal" evidence="12">
    <location>
        <begin position="372"/>
        <end position="438"/>
    </location>
</feature>
<comment type="caution">
    <text evidence="16">The sequence shown here is derived from an EMBL/GenBank/DDBJ whole genome shotgun (WGS) entry which is preliminary data.</text>
</comment>
<dbReference type="Gene3D" id="3.30.310.50">
    <property type="entry name" value="Alpha-D-phosphohexomutase, C-terminal domain"/>
    <property type="match status" value="1"/>
</dbReference>
<dbReference type="InterPro" id="IPR036900">
    <property type="entry name" value="A-D-PHexomutase_C_sf"/>
</dbReference>
<keyword evidence="4 9" id="KW-0460">Magnesium</keyword>
<dbReference type="InterPro" id="IPR006352">
    <property type="entry name" value="GlmM_bact"/>
</dbReference>
<dbReference type="InterPro" id="IPR005844">
    <property type="entry name" value="A-D-PHexomutase_a/b/a-I"/>
</dbReference>
<dbReference type="GO" id="GO:0006048">
    <property type="term" value="P:UDP-N-acetylglucosamine biosynthetic process"/>
    <property type="evidence" value="ECO:0007669"/>
    <property type="project" value="TreeGrafter"/>
</dbReference>
<comment type="function">
    <text evidence="9 11">Catalyzes the conversion of glucosamine-6-phosphate to glucosamine-1-phosphate.</text>
</comment>
<dbReference type="PANTHER" id="PTHR42946:SF1">
    <property type="entry name" value="PHOSPHOGLUCOMUTASE (ALPHA-D-GLUCOSE-1,6-BISPHOSPHATE-DEPENDENT)"/>
    <property type="match status" value="1"/>
</dbReference>
<dbReference type="NCBIfam" id="TIGR01455">
    <property type="entry name" value="glmM"/>
    <property type="match status" value="1"/>
</dbReference>
<evidence type="ECO:0000313" key="17">
    <source>
        <dbReference type="Proteomes" id="UP000237797"/>
    </source>
</evidence>
<feature type="binding site" evidence="9">
    <location>
        <position position="243"/>
    </location>
    <ligand>
        <name>Mg(2+)</name>
        <dbReference type="ChEBI" id="CHEBI:18420"/>
    </ligand>
</feature>
<evidence type="ECO:0000256" key="4">
    <source>
        <dbReference type="ARBA" id="ARBA00022842"/>
    </source>
</evidence>
<comment type="PTM">
    <text evidence="9">Activated by phosphorylation.</text>
</comment>
<dbReference type="FunFam" id="3.40.120.10:FF:000001">
    <property type="entry name" value="Phosphoglucosamine mutase"/>
    <property type="match status" value="1"/>
</dbReference>
<evidence type="ECO:0000256" key="6">
    <source>
        <dbReference type="ARBA" id="ARBA00050364"/>
    </source>
</evidence>
<dbReference type="InterPro" id="IPR005846">
    <property type="entry name" value="A-D-PHexomutase_a/b/a-III"/>
</dbReference>
<feature type="domain" description="Alpha-D-phosphohexomutase alpha/beta/alpha" evidence="14">
    <location>
        <begin position="157"/>
        <end position="252"/>
    </location>
</feature>